<accession>A0A0V0RC60</accession>
<sequence length="33" mass="3935">MCQRFYKVKLKIKESEKKYLEKPSTALIQNSAM</sequence>
<protein>
    <submittedName>
        <fullName evidence="1">Uncharacterized protein</fullName>
    </submittedName>
</protein>
<comment type="caution">
    <text evidence="1">The sequence shown here is derived from an EMBL/GenBank/DDBJ whole genome shotgun (WGS) entry which is preliminary data.</text>
</comment>
<dbReference type="EMBL" id="JYDL01000939">
    <property type="protein sequence ID" value="KRX12028.1"/>
    <property type="molecule type" value="Genomic_DNA"/>
</dbReference>
<dbReference type="AlphaFoldDB" id="A0A0V0RC60"/>
<evidence type="ECO:0000313" key="1">
    <source>
        <dbReference type="EMBL" id="KRX12028.1"/>
    </source>
</evidence>
<gene>
    <name evidence="1" type="ORF">T07_12774</name>
</gene>
<evidence type="ECO:0000313" key="2">
    <source>
        <dbReference type="Proteomes" id="UP000054630"/>
    </source>
</evidence>
<name>A0A0V0RC60_9BILA</name>
<keyword evidence="2" id="KW-1185">Reference proteome</keyword>
<organism evidence="1 2">
    <name type="scientific">Trichinella nelsoni</name>
    <dbReference type="NCBI Taxonomy" id="6336"/>
    <lineage>
        <taxon>Eukaryota</taxon>
        <taxon>Metazoa</taxon>
        <taxon>Ecdysozoa</taxon>
        <taxon>Nematoda</taxon>
        <taxon>Enoplea</taxon>
        <taxon>Dorylaimia</taxon>
        <taxon>Trichinellida</taxon>
        <taxon>Trichinellidae</taxon>
        <taxon>Trichinella</taxon>
    </lineage>
</organism>
<reference evidence="1 2" key="1">
    <citation type="submission" date="2015-01" db="EMBL/GenBank/DDBJ databases">
        <title>Evolution of Trichinella species and genotypes.</title>
        <authorList>
            <person name="Korhonen P.K."/>
            <person name="Edoardo P."/>
            <person name="Giuseppe L.R."/>
            <person name="Gasser R.B."/>
        </authorList>
    </citation>
    <scope>NUCLEOTIDE SEQUENCE [LARGE SCALE GENOMIC DNA]</scope>
    <source>
        <strain evidence="1">ISS37</strain>
    </source>
</reference>
<proteinExistence type="predicted"/>
<dbReference type="Proteomes" id="UP000054630">
    <property type="component" value="Unassembled WGS sequence"/>
</dbReference>